<organism evidence="4 5">
    <name type="scientific">Sphingomonas corticis</name>
    <dbReference type="NCBI Taxonomy" id="2722791"/>
    <lineage>
        <taxon>Bacteria</taxon>
        <taxon>Pseudomonadati</taxon>
        <taxon>Pseudomonadota</taxon>
        <taxon>Alphaproteobacteria</taxon>
        <taxon>Sphingomonadales</taxon>
        <taxon>Sphingomonadaceae</taxon>
        <taxon>Sphingomonas</taxon>
    </lineage>
</organism>
<accession>A0ABX1CIY1</accession>
<evidence type="ECO:0000256" key="2">
    <source>
        <dbReference type="ARBA" id="ARBA00022553"/>
    </source>
</evidence>
<dbReference type="CDD" id="cd05930">
    <property type="entry name" value="A_NRPS"/>
    <property type="match status" value="1"/>
</dbReference>
<dbReference type="Gene3D" id="3.30.300.30">
    <property type="match status" value="1"/>
</dbReference>
<dbReference type="InterPro" id="IPR042099">
    <property type="entry name" value="ANL_N_sf"/>
</dbReference>
<dbReference type="Pfam" id="PF02911">
    <property type="entry name" value="Formyl_trans_C"/>
    <property type="match status" value="1"/>
</dbReference>
<dbReference type="InterPro" id="IPR020806">
    <property type="entry name" value="PKS_PP-bd"/>
</dbReference>
<evidence type="ECO:0000259" key="3">
    <source>
        <dbReference type="PROSITE" id="PS50075"/>
    </source>
</evidence>
<dbReference type="Pfam" id="PF00551">
    <property type="entry name" value="Formyl_trans_N"/>
    <property type="match status" value="1"/>
</dbReference>
<evidence type="ECO:0000256" key="1">
    <source>
        <dbReference type="ARBA" id="ARBA00022450"/>
    </source>
</evidence>
<dbReference type="InterPro" id="IPR045851">
    <property type="entry name" value="AMP-bd_C_sf"/>
</dbReference>
<dbReference type="PANTHER" id="PTHR45527">
    <property type="entry name" value="NONRIBOSOMAL PEPTIDE SYNTHETASE"/>
    <property type="match status" value="1"/>
</dbReference>
<proteinExistence type="predicted"/>
<dbReference type="InterPro" id="IPR002376">
    <property type="entry name" value="Formyl_transf_N"/>
</dbReference>
<dbReference type="Pfam" id="PF00501">
    <property type="entry name" value="AMP-binding"/>
    <property type="match status" value="2"/>
</dbReference>
<dbReference type="InterPro" id="IPR005793">
    <property type="entry name" value="Formyl_trans_C"/>
</dbReference>
<dbReference type="SUPFAM" id="SSF51679">
    <property type="entry name" value="Bacterial luciferase-like"/>
    <property type="match status" value="1"/>
</dbReference>
<dbReference type="NCBIfam" id="TIGR04020">
    <property type="entry name" value="seco_metab_LLM"/>
    <property type="match status" value="1"/>
</dbReference>
<dbReference type="Pfam" id="PF00296">
    <property type="entry name" value="Bac_luciferase"/>
    <property type="match status" value="1"/>
</dbReference>
<dbReference type="InterPro" id="IPR011251">
    <property type="entry name" value="Luciferase-like_dom"/>
</dbReference>
<gene>
    <name evidence="4" type="ORF">HBH26_04885</name>
</gene>
<protein>
    <submittedName>
        <fullName evidence="4">LLM class flavin-dependent oxidoreductase</fullName>
    </submittedName>
</protein>
<dbReference type="Pfam" id="PF13193">
    <property type="entry name" value="AMP-binding_C"/>
    <property type="match status" value="1"/>
</dbReference>
<dbReference type="SUPFAM" id="SSF47336">
    <property type="entry name" value="ACP-like"/>
    <property type="match status" value="1"/>
</dbReference>
<dbReference type="Gene3D" id="3.40.50.980">
    <property type="match status" value="2"/>
</dbReference>
<reference evidence="4 5" key="1">
    <citation type="submission" date="2020-03" db="EMBL/GenBank/DDBJ databases">
        <authorList>
            <person name="Wang L."/>
            <person name="He N."/>
            <person name="Li Y."/>
            <person name="Fang Y."/>
            <person name="Zhang F."/>
        </authorList>
    </citation>
    <scope>NUCLEOTIDE SEQUENCE [LARGE SCALE GENOMIC DNA]</scope>
    <source>
        <strain evidence="4 5">36D10-4-7</strain>
    </source>
</reference>
<dbReference type="CDD" id="cd08700">
    <property type="entry name" value="FMT_C_OzmH_like"/>
    <property type="match status" value="1"/>
</dbReference>
<dbReference type="Pfam" id="PF00550">
    <property type="entry name" value="PP-binding"/>
    <property type="match status" value="1"/>
</dbReference>
<dbReference type="PROSITE" id="PS50075">
    <property type="entry name" value="CARRIER"/>
    <property type="match status" value="1"/>
</dbReference>
<dbReference type="InterPro" id="IPR036736">
    <property type="entry name" value="ACP-like_sf"/>
</dbReference>
<name>A0ABX1CIY1_9SPHN</name>
<dbReference type="SUPFAM" id="SSF56801">
    <property type="entry name" value="Acetyl-CoA synthetase-like"/>
    <property type="match status" value="2"/>
</dbReference>
<dbReference type="Gene3D" id="3.20.20.30">
    <property type="entry name" value="Luciferase-like domain"/>
    <property type="match status" value="1"/>
</dbReference>
<dbReference type="InterPro" id="IPR000873">
    <property type="entry name" value="AMP-dep_synth/lig_dom"/>
</dbReference>
<evidence type="ECO:0000313" key="5">
    <source>
        <dbReference type="Proteomes" id="UP000732399"/>
    </source>
</evidence>
<keyword evidence="1" id="KW-0596">Phosphopantetheine</keyword>
<dbReference type="SUPFAM" id="SSF53328">
    <property type="entry name" value="Formyltransferase"/>
    <property type="match status" value="1"/>
</dbReference>
<dbReference type="InterPro" id="IPR009081">
    <property type="entry name" value="PP-bd_ACP"/>
</dbReference>
<dbReference type="Gene3D" id="3.30.559.30">
    <property type="entry name" value="Nonribosomal peptide synthetase, condensation domain"/>
    <property type="match status" value="1"/>
</dbReference>
<evidence type="ECO:0000313" key="4">
    <source>
        <dbReference type="EMBL" id="NJR77952.1"/>
    </source>
</evidence>
<dbReference type="SUPFAM" id="SSF50486">
    <property type="entry name" value="FMT C-terminal domain-like"/>
    <property type="match status" value="1"/>
</dbReference>
<dbReference type="EMBL" id="JAAVJH010000002">
    <property type="protein sequence ID" value="NJR77952.1"/>
    <property type="molecule type" value="Genomic_DNA"/>
</dbReference>
<dbReference type="Gene3D" id="1.10.1200.10">
    <property type="entry name" value="ACP-like"/>
    <property type="match status" value="1"/>
</dbReference>
<sequence>MNATPTCVLLGEEALAIPCGEALLARRWSIATMVSRDPAVRRWAGEHGIPVVDRASALVEDAAAPQRVDYLFSITNLTVLPAEVLALARRDAINFHDGPLPGYAGLNAPAWALWHGETRHGVTWHRMTAQVDRGDILATRAIGIEREDTALTLNAKCFAAGIESFDELVERLVAGTIRATAQADGPGRYFGRDARPPAGGLIDWTEPGATVVRRVRALDFGHHANPLGTAKVSVDGRLRIVRALTATDRPSDASPGTIVSATADRIVVATATTDVAIGGLAALDGTPLDLAAAIVTRDGTRADRFDAIDPARRQWIGEADAMVARHEPFWRRRLAEAQPVHLPQMRASALAGGEVAALDRPRAPVAAIDVVAAACCAFARLVQRQEVTVGFTNPVMAAQFAGLEAHVAPQVPLSMRIAFDQGFAAARAAVAAAIREAHRRIGFAADLPARMPERPATVMPVAVVVVDALDHAGALPGAAVTLAVHADGGACRWLFDPARIDAVDVAALHAQVTVLLDTALTDPSRPVSTLPLLDDAARRRIVEEWNATEAPWRDDACVHDLIAEQVARTPNATAVICGERSLTYAELEARANRLARRLVRHGVGPDVLVGLFMERSADLPVALLAVHKAGGAYVPLDPDYPADRIAFMIADARMPVLLTTGHVRDRLPASDAVVIAVDADWASIAEHPATPLAGRETPANLAYAIYTSGSTGTPKGVLVEHRNVVNFFAGMDARVPAPGVWLAVTSLSFDISVLELCWTLTRGFTVVVATGDLTAAVGPAPRDATEFSLFYFASDAGEDRQDRYRLLLEGARFADRAGFAAVWTPERHFHAFGGLYPNPSVTGAAVAAVTQRVGIRAGSVVLPLHHPARVAEEWAVVDNISGGRVGLSFASGWQPDDFALRPENFAEAKQVMMRDIDVVRRLWRGEAMSFPGALDAPVEVRTLPRPVQAELPFWLTAAGNIDTFRAAGRAGGYLLTHLLGQTMEELRDKLAAYRESWREAGHRGTPRATLMLHSFVGADRDAVKALVRGPLTDYLRSSASLIRQHAWSFPAFRRRTGMGADGVDLAGLSDGEMAALLDHAFERYFEESGLFGTPEDCCAVVERAERAGVDEIACLIDFGVAPDVVLDHLPWLDRVRAEAAERATRAQGSSLAALMRRHGVTHLQCTPSMARMMIDGGLAASTFGQLTALMVGGEALPPSLAAELAAVTGGTLMNMYGPTETTIWSATDRIGVDGVVTLGRPLANQRVYVLDGCGQPTPVGIPGEIVIAGHGVTRGYLDRPALTAERFVADPFVAGERAYRTGDLGRFRSDGRIDFLGRLDHQVKIRGHRIELGEIEAALSALDDVAQAIVTARDGGAGDARLCAYVVPATGAMPTPGEVRERLRARLPDAMIPSHVVVLSAFPQTPNGKVDRAALPAPEAVVAVAPAAFVAPAEGMQAQIASLWCDVLKLADVGATDNFFDLGGHSLLAVQLHRRLRAEVAPALTITDIFRFPTVAALAAHLDDGGRAEAAAADAVQRRAAGRLAALGQRRGAPTRAIERS</sequence>
<dbReference type="InterPro" id="IPR011034">
    <property type="entry name" value="Formyl_transferase-like_C_sf"/>
</dbReference>
<dbReference type="PANTHER" id="PTHR45527:SF1">
    <property type="entry name" value="FATTY ACID SYNTHASE"/>
    <property type="match status" value="1"/>
</dbReference>
<dbReference type="Gene3D" id="3.40.50.12780">
    <property type="entry name" value="N-terminal domain of ligase-like"/>
    <property type="match status" value="1"/>
</dbReference>
<dbReference type="SUPFAM" id="SSF52777">
    <property type="entry name" value="CoA-dependent acyltransferases"/>
    <property type="match status" value="1"/>
</dbReference>
<keyword evidence="5" id="KW-1185">Reference proteome</keyword>
<dbReference type="Gene3D" id="3.40.50.12230">
    <property type="match status" value="1"/>
</dbReference>
<dbReference type="InterPro" id="IPR024011">
    <property type="entry name" value="Biosynth_lucif-like_mOase_dom"/>
</dbReference>
<comment type="caution">
    <text evidence="4">The sequence shown here is derived from an EMBL/GenBank/DDBJ whole genome shotgun (WGS) entry which is preliminary data.</text>
</comment>
<dbReference type="InterPro" id="IPR025110">
    <property type="entry name" value="AMP-bd_C"/>
</dbReference>
<dbReference type="RefSeq" id="WP_168133449.1">
    <property type="nucleotide sequence ID" value="NZ_JAAVJH010000002.1"/>
</dbReference>
<dbReference type="SMART" id="SM00823">
    <property type="entry name" value="PKS_PP"/>
    <property type="match status" value="1"/>
</dbReference>
<dbReference type="Proteomes" id="UP000732399">
    <property type="component" value="Unassembled WGS sequence"/>
</dbReference>
<keyword evidence="2" id="KW-0597">Phosphoprotein</keyword>
<feature type="domain" description="Carrier" evidence="3">
    <location>
        <begin position="1431"/>
        <end position="1506"/>
    </location>
</feature>
<dbReference type="InterPro" id="IPR036477">
    <property type="entry name" value="Formyl_transf_N_sf"/>
</dbReference>
<dbReference type="InterPro" id="IPR036661">
    <property type="entry name" value="Luciferase-like_sf"/>
</dbReference>